<sequence>MSDEWSDEGSEATFSDTAKEDIHALYHESCAICLFQLPAGEKFAHLIASSEDGDEAIELGVYLGLIESSYERLSAENGFLLCGTCNASYFSLHNVALSPPPIVLRYILQSLHKPENFTRPVYEICQSLVYYSHYPQNAPDDMKDVLPYVGLYSLVTLNPVAVRWCAIMSMRFPPLSTIENFRFVPASGDADPSSPDNARIFDALSITSNMPISLGIIPLTDARSEEYTQKRYWRLPFKLEAVLTEFLARTNRATCHARDSEQYYSARIRTRCSTLKYQLEDMEAGIDWPGDGEGEGGVVANKPDVLPNVLEVRVGVGSEAFG</sequence>
<reference evidence="1 2" key="1">
    <citation type="submission" date="2018-06" db="EMBL/GenBank/DDBJ databases">
        <title>A transcriptomic atlas of mushroom development highlights an independent origin of complex multicellularity.</title>
        <authorList>
            <consortium name="DOE Joint Genome Institute"/>
            <person name="Krizsan K."/>
            <person name="Almasi E."/>
            <person name="Merenyi Z."/>
            <person name="Sahu N."/>
            <person name="Viragh M."/>
            <person name="Koszo T."/>
            <person name="Mondo S."/>
            <person name="Kiss B."/>
            <person name="Balint B."/>
            <person name="Kues U."/>
            <person name="Barry K."/>
            <person name="Hegedus J.C."/>
            <person name="Henrissat B."/>
            <person name="Johnson J."/>
            <person name="Lipzen A."/>
            <person name="Ohm R."/>
            <person name="Nagy I."/>
            <person name="Pangilinan J."/>
            <person name="Yan J."/>
            <person name="Xiong Y."/>
            <person name="Grigoriev I.V."/>
            <person name="Hibbett D.S."/>
            <person name="Nagy L.G."/>
        </authorList>
    </citation>
    <scope>NUCLEOTIDE SEQUENCE [LARGE SCALE GENOMIC DNA]</scope>
    <source>
        <strain evidence="1 2">SZMC22713</strain>
    </source>
</reference>
<protein>
    <submittedName>
        <fullName evidence="1">Uncharacterized protein</fullName>
    </submittedName>
</protein>
<organism evidence="1 2">
    <name type="scientific">Rickenella mellea</name>
    <dbReference type="NCBI Taxonomy" id="50990"/>
    <lineage>
        <taxon>Eukaryota</taxon>
        <taxon>Fungi</taxon>
        <taxon>Dikarya</taxon>
        <taxon>Basidiomycota</taxon>
        <taxon>Agaricomycotina</taxon>
        <taxon>Agaricomycetes</taxon>
        <taxon>Hymenochaetales</taxon>
        <taxon>Rickenellaceae</taxon>
        <taxon>Rickenella</taxon>
    </lineage>
</organism>
<evidence type="ECO:0000313" key="2">
    <source>
        <dbReference type="Proteomes" id="UP000294933"/>
    </source>
</evidence>
<proteinExistence type="predicted"/>
<evidence type="ECO:0000313" key="1">
    <source>
        <dbReference type="EMBL" id="TDL20846.1"/>
    </source>
</evidence>
<dbReference type="AlphaFoldDB" id="A0A4Y7Q0M4"/>
<dbReference type="OrthoDB" id="3251394at2759"/>
<keyword evidence="2" id="KW-1185">Reference proteome</keyword>
<dbReference type="Proteomes" id="UP000294933">
    <property type="component" value="Unassembled WGS sequence"/>
</dbReference>
<name>A0A4Y7Q0M4_9AGAM</name>
<dbReference type="EMBL" id="ML170185">
    <property type="protein sequence ID" value="TDL20846.1"/>
    <property type="molecule type" value="Genomic_DNA"/>
</dbReference>
<gene>
    <name evidence="1" type="ORF">BD410DRAFT_899335</name>
</gene>
<dbReference type="VEuPathDB" id="FungiDB:BD410DRAFT_899335"/>
<accession>A0A4Y7Q0M4</accession>
<dbReference type="STRING" id="50990.A0A4Y7Q0M4"/>